<dbReference type="InterPro" id="IPR017871">
    <property type="entry name" value="ABC_transporter-like_CS"/>
</dbReference>
<feature type="region of interest" description="Disordered" evidence="5">
    <location>
        <begin position="1"/>
        <end position="20"/>
    </location>
</feature>
<dbReference type="PROSITE" id="PS50893">
    <property type="entry name" value="ABC_TRANSPORTER_2"/>
    <property type="match status" value="1"/>
</dbReference>
<dbReference type="PANTHER" id="PTHR42788:SF19">
    <property type="entry name" value="ALIPHATIC SULFONATES IMPORT ATP-BINDING PROTEIN SSUB 2"/>
    <property type="match status" value="1"/>
</dbReference>
<dbReference type="EMBL" id="WNXQ01000001">
    <property type="protein sequence ID" value="MWB76434.1"/>
    <property type="molecule type" value="Genomic_DNA"/>
</dbReference>
<evidence type="ECO:0000256" key="3">
    <source>
        <dbReference type="ARBA" id="ARBA00022741"/>
    </source>
</evidence>
<evidence type="ECO:0000256" key="4">
    <source>
        <dbReference type="ARBA" id="ARBA00022840"/>
    </source>
</evidence>
<proteinExistence type="inferred from homology"/>
<evidence type="ECO:0000256" key="5">
    <source>
        <dbReference type="SAM" id="MobiDB-lite"/>
    </source>
</evidence>
<dbReference type="InterPro" id="IPR003593">
    <property type="entry name" value="AAA+_ATPase"/>
</dbReference>
<accession>A0A844W140</accession>
<evidence type="ECO:0000259" key="6">
    <source>
        <dbReference type="PROSITE" id="PS50893"/>
    </source>
</evidence>
<keyword evidence="3" id="KW-0547">Nucleotide-binding</keyword>
<name>A0A844W140_9RHOB</name>
<dbReference type="InterPro" id="IPR050166">
    <property type="entry name" value="ABC_transporter_ATP-bind"/>
</dbReference>
<keyword evidence="4 7" id="KW-0067">ATP-binding</keyword>
<protein>
    <submittedName>
        <fullName evidence="7">ATP-binding cassette domain-containing protein</fullName>
    </submittedName>
</protein>
<organism evidence="7 8">
    <name type="scientific">Pseudooceanicola pacificus</name>
    <dbReference type="NCBI Taxonomy" id="2676438"/>
    <lineage>
        <taxon>Bacteria</taxon>
        <taxon>Pseudomonadati</taxon>
        <taxon>Pseudomonadota</taxon>
        <taxon>Alphaproteobacteria</taxon>
        <taxon>Rhodobacterales</taxon>
        <taxon>Paracoccaceae</taxon>
        <taxon>Pseudooceanicola</taxon>
    </lineage>
</organism>
<evidence type="ECO:0000256" key="1">
    <source>
        <dbReference type="ARBA" id="ARBA00005417"/>
    </source>
</evidence>
<dbReference type="InterPro" id="IPR027417">
    <property type="entry name" value="P-loop_NTPase"/>
</dbReference>
<reference evidence="7 8" key="1">
    <citation type="submission" date="2019-11" db="EMBL/GenBank/DDBJ databases">
        <title>Pseudooceanicola pacifica sp. nov., isolated from deep-sea sediment of the Pacific Ocean.</title>
        <authorList>
            <person name="Lyu L."/>
        </authorList>
    </citation>
    <scope>NUCLEOTIDE SEQUENCE [LARGE SCALE GENOMIC DNA]</scope>
    <source>
        <strain evidence="7 8">216_PA32_1</strain>
    </source>
</reference>
<gene>
    <name evidence="7" type="ORF">GLS40_00195</name>
</gene>
<dbReference type="Pfam" id="PF00005">
    <property type="entry name" value="ABC_tran"/>
    <property type="match status" value="1"/>
</dbReference>
<dbReference type="SMART" id="SM00382">
    <property type="entry name" value="AAA"/>
    <property type="match status" value="1"/>
</dbReference>
<feature type="compositionally biased region" description="Polar residues" evidence="5">
    <location>
        <begin position="7"/>
        <end position="19"/>
    </location>
</feature>
<dbReference type="SUPFAM" id="SSF52540">
    <property type="entry name" value="P-loop containing nucleoside triphosphate hydrolases"/>
    <property type="match status" value="1"/>
</dbReference>
<dbReference type="GO" id="GO:0005524">
    <property type="term" value="F:ATP binding"/>
    <property type="evidence" value="ECO:0007669"/>
    <property type="project" value="UniProtKB-KW"/>
</dbReference>
<evidence type="ECO:0000256" key="2">
    <source>
        <dbReference type="ARBA" id="ARBA00022448"/>
    </source>
</evidence>
<dbReference type="PROSITE" id="PS00211">
    <property type="entry name" value="ABC_TRANSPORTER_1"/>
    <property type="match status" value="1"/>
</dbReference>
<comment type="similarity">
    <text evidence="1">Belongs to the ABC transporter superfamily.</text>
</comment>
<evidence type="ECO:0000313" key="7">
    <source>
        <dbReference type="EMBL" id="MWB76434.1"/>
    </source>
</evidence>
<dbReference type="Proteomes" id="UP000443843">
    <property type="component" value="Unassembled WGS sequence"/>
</dbReference>
<comment type="caution">
    <text evidence="7">The sequence shown here is derived from an EMBL/GenBank/DDBJ whole genome shotgun (WGS) entry which is preliminary data.</text>
</comment>
<dbReference type="AlphaFoldDB" id="A0A844W140"/>
<keyword evidence="8" id="KW-1185">Reference proteome</keyword>
<dbReference type="GO" id="GO:0016887">
    <property type="term" value="F:ATP hydrolysis activity"/>
    <property type="evidence" value="ECO:0007669"/>
    <property type="project" value="InterPro"/>
</dbReference>
<dbReference type="InterPro" id="IPR003439">
    <property type="entry name" value="ABC_transporter-like_ATP-bd"/>
</dbReference>
<dbReference type="Gene3D" id="3.40.50.300">
    <property type="entry name" value="P-loop containing nucleotide triphosphate hydrolases"/>
    <property type="match status" value="1"/>
</dbReference>
<feature type="domain" description="ABC transporter" evidence="6">
    <location>
        <begin position="26"/>
        <end position="222"/>
    </location>
</feature>
<dbReference type="PANTHER" id="PTHR42788">
    <property type="entry name" value="TAURINE IMPORT ATP-BINDING PROTEIN-RELATED"/>
    <property type="match status" value="1"/>
</dbReference>
<keyword evidence="2" id="KW-0813">Transport</keyword>
<sequence>MWRSFPTVYSTTPPCSATSAPVGPAALRLDLRRAGPGGSTILGPLSLVLRPGETVALTGPSGVGKSTLARVAAGLEPSFDGLREVSGRIAVVFQDPVLIPWRSAAENLRIAAGLGSDAIRAALARVGLDGMGDYRPGQMSLGQQRRLALARAFAVRPDLLLMDEPFVSLDGDTTGRMHALFRDLRAEHPAATLLVTHDMAEAHALADRVLRLEGRPAALTGD</sequence>
<evidence type="ECO:0000313" key="8">
    <source>
        <dbReference type="Proteomes" id="UP000443843"/>
    </source>
</evidence>